<sequence length="289" mass="31608">MGCGASKGKADAEPDISEMTFKPVGVQSMDDFFDKAKETLDSFKDITGPLGEEKDAFYEATGFYEVPGAEVKHAFLGMFYSLVSLVKGDITALGIEWKAGAPMVEVRTDQIQGTGVTIYESFVKYAEALEKCVTEQMPPVLQNAQALPSQAEEARSNAESEFSELDIMKKGKALLATTFNIKNLGKIPAFIKSSIEGFKGDLNELKDAVNELKMNLPKVKTAGATCAQNDVSDPVGCYKLIHGPIKYTQEQRTEWESKMQERADKLGIRFYPNDYPLTDLITAPAAGAQ</sequence>
<dbReference type="Proteomes" id="UP000039865">
    <property type="component" value="Unassembled WGS sequence"/>
</dbReference>
<dbReference type="EMBL" id="CCKQ01004413">
    <property type="protein sequence ID" value="CDW75570.1"/>
    <property type="molecule type" value="Genomic_DNA"/>
</dbReference>
<evidence type="ECO:0000313" key="3">
    <source>
        <dbReference type="Proteomes" id="UP000039865"/>
    </source>
</evidence>
<name>A0A078A097_STYLE</name>
<dbReference type="InParanoid" id="A0A078A097"/>
<dbReference type="AlphaFoldDB" id="A0A078A097"/>
<keyword evidence="3" id="KW-1185">Reference proteome</keyword>
<proteinExistence type="predicted"/>
<protein>
    <submittedName>
        <fullName evidence="2">Uncharacterized protein</fullName>
    </submittedName>
</protein>
<organism evidence="2 3">
    <name type="scientific">Stylonychia lemnae</name>
    <name type="common">Ciliate</name>
    <dbReference type="NCBI Taxonomy" id="5949"/>
    <lineage>
        <taxon>Eukaryota</taxon>
        <taxon>Sar</taxon>
        <taxon>Alveolata</taxon>
        <taxon>Ciliophora</taxon>
        <taxon>Intramacronucleata</taxon>
        <taxon>Spirotrichea</taxon>
        <taxon>Stichotrichia</taxon>
        <taxon>Sporadotrichida</taxon>
        <taxon>Oxytrichidae</taxon>
        <taxon>Stylonychinae</taxon>
        <taxon>Stylonychia</taxon>
    </lineage>
</organism>
<reference evidence="2 3" key="1">
    <citation type="submission" date="2014-06" db="EMBL/GenBank/DDBJ databases">
        <authorList>
            <person name="Swart Estienne"/>
        </authorList>
    </citation>
    <scope>NUCLEOTIDE SEQUENCE [LARGE SCALE GENOMIC DNA]</scope>
    <source>
        <strain evidence="2 3">130c</strain>
    </source>
</reference>
<accession>A0A078A097</accession>
<keyword evidence="1" id="KW-0175">Coiled coil</keyword>
<gene>
    <name evidence="2" type="primary">Contig14558.g15512</name>
    <name evidence="2" type="ORF">STYLEM_4560</name>
</gene>
<evidence type="ECO:0000256" key="1">
    <source>
        <dbReference type="SAM" id="Coils"/>
    </source>
</evidence>
<feature type="coiled-coil region" evidence="1">
    <location>
        <begin position="195"/>
        <end position="222"/>
    </location>
</feature>
<evidence type="ECO:0000313" key="2">
    <source>
        <dbReference type="EMBL" id="CDW75570.1"/>
    </source>
</evidence>